<organism evidence="9 10">
    <name type="scientific">Microbacterium horticulturae</name>
    <dbReference type="NCBI Taxonomy" id="3028316"/>
    <lineage>
        <taxon>Bacteria</taxon>
        <taxon>Bacillati</taxon>
        <taxon>Actinomycetota</taxon>
        <taxon>Actinomycetes</taxon>
        <taxon>Micrococcales</taxon>
        <taxon>Microbacteriaceae</taxon>
        <taxon>Microbacterium</taxon>
    </lineage>
</organism>
<evidence type="ECO:0000313" key="10">
    <source>
        <dbReference type="Proteomes" id="UP001214553"/>
    </source>
</evidence>
<feature type="transmembrane region" description="Helical" evidence="8">
    <location>
        <begin position="259"/>
        <end position="281"/>
    </location>
</feature>
<evidence type="ECO:0000256" key="1">
    <source>
        <dbReference type="ARBA" id="ARBA00004651"/>
    </source>
</evidence>
<feature type="transmembrane region" description="Helical" evidence="8">
    <location>
        <begin position="7"/>
        <end position="25"/>
    </location>
</feature>
<dbReference type="RefSeq" id="WP_275277171.1">
    <property type="nucleotide sequence ID" value="NZ_CP119108.1"/>
</dbReference>
<dbReference type="InterPro" id="IPR018584">
    <property type="entry name" value="GT87"/>
</dbReference>
<keyword evidence="6 8" id="KW-0472">Membrane</keyword>
<keyword evidence="3" id="KW-0808">Transferase</keyword>
<evidence type="ECO:0000313" key="9">
    <source>
        <dbReference type="EMBL" id="WEG07832.1"/>
    </source>
</evidence>
<evidence type="ECO:0000256" key="8">
    <source>
        <dbReference type="SAM" id="Phobius"/>
    </source>
</evidence>
<feature type="transmembrane region" description="Helical" evidence="8">
    <location>
        <begin position="111"/>
        <end position="129"/>
    </location>
</feature>
<evidence type="ECO:0000256" key="2">
    <source>
        <dbReference type="ARBA" id="ARBA00022475"/>
    </source>
</evidence>
<keyword evidence="2" id="KW-1003">Cell membrane</keyword>
<dbReference type="Pfam" id="PF09594">
    <property type="entry name" value="GT87"/>
    <property type="match status" value="1"/>
</dbReference>
<accession>A0ABY8BWD1</accession>
<reference evidence="9 10" key="1">
    <citation type="submission" date="2023-03" db="EMBL/GenBank/DDBJ databases">
        <title>Genome sequence of Microbacterium sp. KACC 23027.</title>
        <authorList>
            <person name="Kim S."/>
            <person name="Heo J."/>
            <person name="Kwon S.-W."/>
        </authorList>
    </citation>
    <scope>NUCLEOTIDE SEQUENCE [LARGE SCALE GENOMIC DNA]</scope>
    <source>
        <strain evidence="9 10">KACC 23027</strain>
    </source>
</reference>
<evidence type="ECO:0000256" key="5">
    <source>
        <dbReference type="ARBA" id="ARBA00022989"/>
    </source>
</evidence>
<name>A0ABY8BWD1_9MICO</name>
<sequence>MARRGWLWAAFVVVHLGVATLGWVMPNQPMGDVYLVYEPWSRAALNGSGIVGITEAWVYPQLALVPMVLAHGFGWIHGYIVGWAILVTVCNALAFWLLIGHATSRGRRAGAWFWLAAIACLGPVGLYRIDAITIPLAIAGCLWLVGRPWLGSILLAVATWIKVWPAAILAAAVIAVRRRLAVIGGAAVISALTLLAIVAAGGVAYAFGFVGDQTGRDLQIEAPVSALYMWRAVARIDGSFIFYDQDMLTFQVTGPNVDVVIALMTPLLIVAMAAVAVLGAVKAWRGASFARLFPALSLALVTGFIVFNKVGSPQYFTWIVVPVLLGLVIERRRWWGLAALVLVISALTQVVYPMTYSGLLAAHAGPVAVLTARNALTVALFAWSVVRVARIPARMPRPARALAAVSLARHDAAR</sequence>
<evidence type="ECO:0000256" key="3">
    <source>
        <dbReference type="ARBA" id="ARBA00022679"/>
    </source>
</evidence>
<dbReference type="EMBL" id="CP119108">
    <property type="protein sequence ID" value="WEG07832.1"/>
    <property type="molecule type" value="Genomic_DNA"/>
</dbReference>
<evidence type="ECO:0000256" key="4">
    <source>
        <dbReference type="ARBA" id="ARBA00022692"/>
    </source>
</evidence>
<comment type="subcellular location">
    <subcellularLocation>
        <location evidence="1">Cell membrane</location>
        <topology evidence="1">Multi-pass membrane protein</topology>
    </subcellularLocation>
</comment>
<feature type="transmembrane region" description="Helical" evidence="8">
    <location>
        <begin position="313"/>
        <end position="329"/>
    </location>
</feature>
<gene>
    <name evidence="9" type="ORF">PU630_11320</name>
</gene>
<feature type="transmembrane region" description="Helical" evidence="8">
    <location>
        <begin position="364"/>
        <end position="386"/>
    </location>
</feature>
<feature type="transmembrane region" description="Helical" evidence="8">
    <location>
        <begin position="76"/>
        <end position="99"/>
    </location>
</feature>
<evidence type="ECO:0000256" key="6">
    <source>
        <dbReference type="ARBA" id="ARBA00023136"/>
    </source>
</evidence>
<comment type="similarity">
    <text evidence="7">Belongs to the glycosyltransferase 87 family.</text>
</comment>
<feature type="transmembrane region" description="Helical" evidence="8">
    <location>
        <begin position="180"/>
        <end position="207"/>
    </location>
</feature>
<feature type="transmembrane region" description="Helical" evidence="8">
    <location>
        <begin position="334"/>
        <end position="352"/>
    </location>
</feature>
<feature type="transmembrane region" description="Helical" evidence="8">
    <location>
        <begin position="149"/>
        <end position="173"/>
    </location>
</feature>
<keyword evidence="4 8" id="KW-0812">Transmembrane</keyword>
<proteinExistence type="inferred from homology"/>
<feature type="transmembrane region" description="Helical" evidence="8">
    <location>
        <begin position="288"/>
        <end position="307"/>
    </location>
</feature>
<evidence type="ECO:0000256" key="7">
    <source>
        <dbReference type="ARBA" id="ARBA00024033"/>
    </source>
</evidence>
<protein>
    <submittedName>
        <fullName evidence="9">Glycosyltransferase 87 family protein</fullName>
    </submittedName>
</protein>
<dbReference type="Proteomes" id="UP001214553">
    <property type="component" value="Chromosome"/>
</dbReference>
<keyword evidence="5 8" id="KW-1133">Transmembrane helix</keyword>
<keyword evidence="10" id="KW-1185">Reference proteome</keyword>